<accession>A0A078B293</accession>
<dbReference type="InParanoid" id="A0A078B293"/>
<dbReference type="InterPro" id="IPR045034">
    <property type="entry name" value="O-acyltransferase_WSD1-like"/>
</dbReference>
<keyword evidence="3" id="KW-1185">Reference proteome</keyword>
<gene>
    <name evidence="2" type="primary">Contig2038.g2202</name>
    <name evidence="2" type="ORF">STYLEM_17487</name>
</gene>
<dbReference type="Pfam" id="PF06974">
    <property type="entry name" value="WS_DGAT_C"/>
    <property type="match status" value="1"/>
</dbReference>
<sequence>MIHLLINYLINCIVCNIKGYKKVLLGIDLLLMRADCYVVTWAITSKISSKKTIIDQIIKNGGSIKELKCIYQEFMGNVFLKELRGSMLSQALDNCIIKVQDQFNSEDELSDFISKIGQQPLPLDSLQFRMYLIQNFKNEDSVVVFKVNHSMADGVGILLMAAALQDDFNQNQLPFMRYQSRKEIILKHLWLVLMPIYAIKDAVTSFIPWNNVNLQFNNIDETPQDIQIAISEDILVSDLKQVSKRLGCTINDLMLGVYSVSLKQYLNEMGQMNGDRTVVNIVVNQKQKPLSKQEFLYGNYLHQEKLIMPLSLDFDVNLANIRRQMDKCKNSYYHLAGYYFAKVLMLFLPKDGLEVTKKSVISKQLRLNFSNIPGSQVSLQIGDGKTKSMLFTSFIINSSSMVVSILSHCNVFKFSIAVSQMDVIPKDLMQIMMENLTSMLLK</sequence>
<protein>
    <recommendedName>
        <fullName evidence="1">O-acyltransferase WSD1 C-terminal domain-containing protein</fullName>
    </recommendedName>
</protein>
<proteinExistence type="predicted"/>
<dbReference type="PANTHER" id="PTHR31650:SF1">
    <property type="entry name" value="WAX ESTER SYNTHASE_DIACYLGLYCEROL ACYLTRANSFERASE 4-RELATED"/>
    <property type="match status" value="1"/>
</dbReference>
<dbReference type="GO" id="GO:0005886">
    <property type="term" value="C:plasma membrane"/>
    <property type="evidence" value="ECO:0007669"/>
    <property type="project" value="TreeGrafter"/>
</dbReference>
<evidence type="ECO:0000313" key="2">
    <source>
        <dbReference type="EMBL" id="CDW88366.1"/>
    </source>
</evidence>
<dbReference type="OrthoDB" id="900818at2759"/>
<dbReference type="InterPro" id="IPR009721">
    <property type="entry name" value="O-acyltransferase_WSD1_C"/>
</dbReference>
<dbReference type="PANTHER" id="PTHR31650">
    <property type="entry name" value="O-ACYLTRANSFERASE (WSD1-LIKE) FAMILY PROTEIN"/>
    <property type="match status" value="1"/>
</dbReference>
<dbReference type="EMBL" id="CCKQ01016486">
    <property type="protein sequence ID" value="CDW88366.1"/>
    <property type="molecule type" value="Genomic_DNA"/>
</dbReference>
<reference evidence="2 3" key="1">
    <citation type="submission" date="2014-06" db="EMBL/GenBank/DDBJ databases">
        <authorList>
            <person name="Swart Estienne"/>
        </authorList>
    </citation>
    <scope>NUCLEOTIDE SEQUENCE [LARGE SCALE GENOMIC DNA]</scope>
    <source>
        <strain evidence="2 3">130c</strain>
    </source>
</reference>
<feature type="domain" description="O-acyltransferase WSD1 C-terminal" evidence="1">
    <location>
        <begin position="316"/>
        <end position="439"/>
    </location>
</feature>
<evidence type="ECO:0000313" key="3">
    <source>
        <dbReference type="Proteomes" id="UP000039865"/>
    </source>
</evidence>
<dbReference type="AlphaFoldDB" id="A0A078B293"/>
<dbReference type="GO" id="GO:0008374">
    <property type="term" value="F:O-acyltransferase activity"/>
    <property type="evidence" value="ECO:0007669"/>
    <property type="project" value="InterPro"/>
</dbReference>
<name>A0A078B293_STYLE</name>
<dbReference type="GO" id="GO:0019432">
    <property type="term" value="P:triglyceride biosynthetic process"/>
    <property type="evidence" value="ECO:0007669"/>
    <property type="project" value="TreeGrafter"/>
</dbReference>
<dbReference type="Proteomes" id="UP000039865">
    <property type="component" value="Unassembled WGS sequence"/>
</dbReference>
<organism evidence="2 3">
    <name type="scientific">Stylonychia lemnae</name>
    <name type="common">Ciliate</name>
    <dbReference type="NCBI Taxonomy" id="5949"/>
    <lineage>
        <taxon>Eukaryota</taxon>
        <taxon>Sar</taxon>
        <taxon>Alveolata</taxon>
        <taxon>Ciliophora</taxon>
        <taxon>Intramacronucleata</taxon>
        <taxon>Spirotrichea</taxon>
        <taxon>Stichotrichia</taxon>
        <taxon>Sporadotrichida</taxon>
        <taxon>Oxytrichidae</taxon>
        <taxon>Stylonychinae</taxon>
        <taxon>Stylonychia</taxon>
    </lineage>
</organism>
<evidence type="ECO:0000259" key="1">
    <source>
        <dbReference type="Pfam" id="PF06974"/>
    </source>
</evidence>